<feature type="compositionally biased region" description="Polar residues" evidence="1">
    <location>
        <begin position="691"/>
        <end position="704"/>
    </location>
</feature>
<feature type="region of interest" description="Disordered" evidence="1">
    <location>
        <begin position="736"/>
        <end position="854"/>
    </location>
</feature>
<dbReference type="GO" id="GO:0034976">
    <property type="term" value="P:response to endoplasmic reticulum stress"/>
    <property type="evidence" value="ECO:0007669"/>
    <property type="project" value="TreeGrafter"/>
</dbReference>
<feature type="compositionally biased region" description="Polar residues" evidence="1">
    <location>
        <begin position="829"/>
        <end position="854"/>
    </location>
</feature>
<feature type="compositionally biased region" description="Basic and acidic residues" evidence="1">
    <location>
        <begin position="759"/>
        <end position="802"/>
    </location>
</feature>
<feature type="region of interest" description="Disordered" evidence="1">
    <location>
        <begin position="667"/>
        <end position="705"/>
    </location>
</feature>
<keyword evidence="2" id="KW-0812">Transmembrane</keyword>
<keyword evidence="2" id="KW-1133">Transmembrane helix</keyword>
<dbReference type="GO" id="GO:0005783">
    <property type="term" value="C:endoplasmic reticulum"/>
    <property type="evidence" value="ECO:0007669"/>
    <property type="project" value="TreeGrafter"/>
</dbReference>
<keyword evidence="3" id="KW-0732">Signal</keyword>
<evidence type="ECO:0000256" key="1">
    <source>
        <dbReference type="SAM" id="MobiDB-lite"/>
    </source>
</evidence>
<accession>V5HDQ5</accession>
<reference evidence="4" key="1">
    <citation type="journal article" date="2015" name="Sci. Rep.">
        <title>Tissue- and time-dependent transcription in Ixodes ricinus salivary glands and midguts when blood feeding on the vertebrate host.</title>
        <authorList>
            <person name="Kotsyfakis M."/>
            <person name="Schwarz A."/>
            <person name="Erhart J."/>
            <person name="Ribeiro J.M."/>
        </authorList>
    </citation>
    <scope>NUCLEOTIDE SEQUENCE</scope>
    <source>
        <tissue evidence="4">Salivary gland and midgut</tissue>
    </source>
</reference>
<dbReference type="Pfam" id="PF09746">
    <property type="entry name" value="Membralin"/>
    <property type="match status" value="2"/>
</dbReference>
<dbReference type="PANTHER" id="PTHR21650">
    <property type="entry name" value="MEMBRALIN/KINETOCHORE PROTEIN NUF2"/>
    <property type="match status" value="1"/>
</dbReference>
<feature type="compositionally biased region" description="Low complexity" evidence="1">
    <location>
        <begin position="229"/>
        <end position="241"/>
    </location>
</feature>
<dbReference type="InterPro" id="IPR019144">
    <property type="entry name" value="Membralin"/>
</dbReference>
<feature type="compositionally biased region" description="Low complexity" evidence="1">
    <location>
        <begin position="206"/>
        <end position="215"/>
    </location>
</feature>
<feature type="compositionally biased region" description="Low complexity" evidence="1">
    <location>
        <begin position="596"/>
        <end position="610"/>
    </location>
</feature>
<sequence>MALNMGILPHLLGAAAAANNNNNNNPNNLNNVPPSRNVAGSSSSGSPMNSVRDRLFHALFVRVALAYATAVPPWVRTLLEYVTLVKALVSFFVLAYIHAAFIRTPISCLDHMSQQWPQDGILRVEILRDSSSSQEPYTLEQSYLKEQRLLRMGQAPTLPEVPPDKPQKQESETDGTAATTDPAARKPDPANAGLVKVIPTNGTAIDPDPTNAAPTNPGPTKRLLANSYPTNALPTNPLPTNSGSANGWKTKRAPTDGGPADEAEAPPLLGTRVRGASGPDGEFVYYEPVPNGSVETSLPTDGNGYPQPLQETVSEFEMLARAVWPQDEYIVEYALEYGLLRLSHATRHKLNISVKIVTLDPSKDGCFGDWFSRLLLDGFLGYDDVLMASLKNLAEKEDNKGYVRNVVTGEHYRFISMWTSRSSYIAAAFIMVVFTLSISMLLRYSHHQIFVFIVELLHMLEFNSTINFPAGPLLTVILALVGMETIMSEFFNDTTTAFYIILIVWVADQYDAICCHTAITKRHWLRFFYLYHFAFYAYDYRFNGQYSGLALLTSWFFIQHSMIYFFHHYELPSILQRSGLGSQEQPRSSEEVGSEQQQTAAAQAQQSASAMNQRPFHQQTVRLNAGGQSITLQTTTTDVPRVAFIRTVYIGNLLSATATLSTTVVQQQSQSQPAETAEEASGVQPSPEPDSCTSLQEQESSTAVQDAEVIGVDSSADKDEVSGTPLQDTEVIGTSLSEDKERLSAPPVQDSGVIGAEASDGKDETHKLRNLRDDVSRMEKTSADGEDIRLLRAVQDSDRDASEESVVAADCSGNGPEGQKERTDFVVSSVDSTAEATSRANTSESQSGASGHRV</sequence>
<feature type="compositionally biased region" description="Basic and acidic residues" evidence="1">
    <location>
        <begin position="162"/>
        <end position="171"/>
    </location>
</feature>
<feature type="region of interest" description="Disordered" evidence="1">
    <location>
        <begin position="156"/>
        <end position="266"/>
    </location>
</feature>
<protein>
    <submittedName>
        <fullName evidence="4">Putative conserved plasma membrane protein</fullName>
    </submittedName>
</protein>
<evidence type="ECO:0000256" key="2">
    <source>
        <dbReference type="SAM" id="Phobius"/>
    </source>
</evidence>
<dbReference type="PANTHER" id="PTHR21650:SF4">
    <property type="entry name" value="MEMBRALIN"/>
    <property type="match status" value="1"/>
</dbReference>
<evidence type="ECO:0000256" key="3">
    <source>
        <dbReference type="SAM" id="SignalP"/>
    </source>
</evidence>
<keyword evidence="2" id="KW-0472">Membrane</keyword>
<dbReference type="EMBL" id="GANP01008884">
    <property type="protein sequence ID" value="JAB75584.1"/>
    <property type="molecule type" value="mRNA"/>
</dbReference>
<feature type="transmembrane region" description="Helical" evidence="2">
    <location>
        <begin position="423"/>
        <end position="444"/>
    </location>
</feature>
<evidence type="ECO:0000313" key="4">
    <source>
        <dbReference type="EMBL" id="JAB75584.1"/>
    </source>
</evidence>
<dbReference type="AlphaFoldDB" id="V5HDQ5"/>
<dbReference type="GO" id="GO:1904294">
    <property type="term" value="P:positive regulation of ERAD pathway"/>
    <property type="evidence" value="ECO:0007669"/>
    <property type="project" value="TreeGrafter"/>
</dbReference>
<feature type="region of interest" description="Disordered" evidence="1">
    <location>
        <begin position="22"/>
        <end position="46"/>
    </location>
</feature>
<feature type="transmembrane region" description="Helical" evidence="2">
    <location>
        <begin position="464"/>
        <end position="483"/>
    </location>
</feature>
<feature type="signal peptide" evidence="3">
    <location>
        <begin position="1"/>
        <end position="17"/>
    </location>
</feature>
<feature type="chain" id="PRO_5004735424" evidence="3">
    <location>
        <begin position="18"/>
        <end position="854"/>
    </location>
</feature>
<feature type="compositionally biased region" description="Low complexity" evidence="1">
    <location>
        <begin position="667"/>
        <end position="681"/>
    </location>
</feature>
<name>V5HDQ5_IXORI</name>
<proteinExistence type="evidence at transcript level"/>
<feature type="region of interest" description="Disordered" evidence="1">
    <location>
        <begin position="580"/>
        <end position="613"/>
    </location>
</feature>
<organism evidence="4">
    <name type="scientific">Ixodes ricinus</name>
    <name type="common">Common tick</name>
    <name type="synonym">Acarus ricinus</name>
    <dbReference type="NCBI Taxonomy" id="34613"/>
    <lineage>
        <taxon>Eukaryota</taxon>
        <taxon>Metazoa</taxon>
        <taxon>Ecdysozoa</taxon>
        <taxon>Arthropoda</taxon>
        <taxon>Chelicerata</taxon>
        <taxon>Arachnida</taxon>
        <taxon>Acari</taxon>
        <taxon>Parasitiformes</taxon>
        <taxon>Ixodida</taxon>
        <taxon>Ixodoidea</taxon>
        <taxon>Ixodidae</taxon>
        <taxon>Ixodinae</taxon>
        <taxon>Ixodes</taxon>
    </lineage>
</organism>